<sequence>MAPLYEKDRHDGFIRCLPNALEYRQYIARWTPDPFTNGNAASKYSPKVLDLFIEFRSQHDRYHSLLERLNGIFQQILDRISRWKESGHEPIRQVMPHAEHAFKVERETENAMNTWWAEMDGKLQRQLEEVYLRKFGKKLYMFAPTH</sequence>
<proteinExistence type="predicted"/>
<dbReference type="EMBL" id="JAWDJX010000084">
    <property type="protein sequence ID" value="KAK3046643.1"/>
    <property type="molecule type" value="Genomic_DNA"/>
</dbReference>
<dbReference type="Proteomes" id="UP001271007">
    <property type="component" value="Unassembled WGS sequence"/>
</dbReference>
<gene>
    <name evidence="1" type="ORF">LTR09_011857</name>
</gene>
<keyword evidence="2" id="KW-1185">Reference proteome</keyword>
<accession>A0AAJ0G9W1</accession>
<protein>
    <submittedName>
        <fullName evidence="1">Uncharacterized protein</fullName>
    </submittedName>
</protein>
<evidence type="ECO:0000313" key="2">
    <source>
        <dbReference type="Proteomes" id="UP001271007"/>
    </source>
</evidence>
<dbReference type="AlphaFoldDB" id="A0AAJ0G9W1"/>
<evidence type="ECO:0000313" key="1">
    <source>
        <dbReference type="EMBL" id="KAK3046643.1"/>
    </source>
</evidence>
<reference evidence="1" key="1">
    <citation type="submission" date="2023-04" db="EMBL/GenBank/DDBJ databases">
        <title>Black Yeasts Isolated from many extreme environments.</title>
        <authorList>
            <person name="Coleine C."/>
            <person name="Stajich J.E."/>
            <person name="Selbmann L."/>
        </authorList>
    </citation>
    <scope>NUCLEOTIDE SEQUENCE</scope>
    <source>
        <strain evidence="1">CCFEE 5312</strain>
    </source>
</reference>
<comment type="caution">
    <text evidence="1">The sequence shown here is derived from an EMBL/GenBank/DDBJ whole genome shotgun (WGS) entry which is preliminary data.</text>
</comment>
<organism evidence="1 2">
    <name type="scientific">Extremus antarcticus</name>
    <dbReference type="NCBI Taxonomy" id="702011"/>
    <lineage>
        <taxon>Eukaryota</taxon>
        <taxon>Fungi</taxon>
        <taxon>Dikarya</taxon>
        <taxon>Ascomycota</taxon>
        <taxon>Pezizomycotina</taxon>
        <taxon>Dothideomycetes</taxon>
        <taxon>Dothideomycetidae</taxon>
        <taxon>Mycosphaerellales</taxon>
        <taxon>Extremaceae</taxon>
        <taxon>Extremus</taxon>
    </lineage>
</organism>
<name>A0AAJ0G9W1_9PEZI</name>